<feature type="domain" description="GST C-terminal" evidence="2">
    <location>
        <begin position="91"/>
        <end position="215"/>
    </location>
</feature>
<comment type="caution">
    <text evidence="3">The sequence shown here is derived from an EMBL/GenBank/DDBJ whole genome shotgun (WGS) entry which is preliminary data.</text>
</comment>
<evidence type="ECO:0000313" key="3">
    <source>
        <dbReference type="EMBL" id="MFC3713138.1"/>
    </source>
</evidence>
<dbReference type="SUPFAM" id="SSF47616">
    <property type="entry name" value="GST C-terminal domain-like"/>
    <property type="match status" value="1"/>
</dbReference>
<dbReference type="PANTHER" id="PTHR44051">
    <property type="entry name" value="GLUTATHIONE S-TRANSFERASE-RELATED"/>
    <property type="match status" value="1"/>
</dbReference>
<protein>
    <submittedName>
        <fullName evidence="3">Glutathione S-transferase family protein</fullName>
    </submittedName>
</protein>
<dbReference type="PROSITE" id="PS50405">
    <property type="entry name" value="GST_CTER"/>
    <property type="match status" value="1"/>
</dbReference>
<dbReference type="SFLD" id="SFLDS00019">
    <property type="entry name" value="Glutathione_Transferase_(cytos"/>
    <property type="match status" value="1"/>
</dbReference>
<sequence>MSGPCVSAFDWVPDFARGLVRDLRVRWALEEAGIAYDSDLKNFEESKGPAYRQWQPFGQVPAYDDGQVRMFESGAIVTHIALGSEALMPRDEAGRARALTWIFAALNSIEPGVSQLAETDLFHEGEDWTKERRPQVEEELRQRLGELSAQLNGRDWLEDRFTAGDLMMSTVLRNLRQTSILNDYPVLTAYQHRCEARPAFQRALAAQLGDFKEAA</sequence>
<evidence type="ECO:0000313" key="4">
    <source>
        <dbReference type="Proteomes" id="UP001595615"/>
    </source>
</evidence>
<evidence type="ECO:0000259" key="2">
    <source>
        <dbReference type="PROSITE" id="PS50405"/>
    </source>
</evidence>
<dbReference type="InterPro" id="IPR036249">
    <property type="entry name" value="Thioredoxin-like_sf"/>
</dbReference>
<dbReference type="CDD" id="cd03207">
    <property type="entry name" value="GST_C_8"/>
    <property type="match status" value="1"/>
</dbReference>
<dbReference type="InterPro" id="IPR010987">
    <property type="entry name" value="Glutathione-S-Trfase_C-like"/>
</dbReference>
<dbReference type="SFLD" id="SFLDG00358">
    <property type="entry name" value="Main_(cytGST)"/>
    <property type="match status" value="1"/>
</dbReference>
<organism evidence="3 4">
    <name type="scientific">Sphingoaurantiacus capsulatus</name>
    <dbReference type="NCBI Taxonomy" id="1771310"/>
    <lineage>
        <taxon>Bacteria</taxon>
        <taxon>Pseudomonadati</taxon>
        <taxon>Pseudomonadota</taxon>
        <taxon>Alphaproteobacteria</taxon>
        <taxon>Sphingomonadales</taxon>
        <taxon>Sphingosinicellaceae</taxon>
        <taxon>Sphingoaurantiacus</taxon>
    </lineage>
</organism>
<name>A0ABV7XDN4_9SPHN</name>
<dbReference type="SUPFAM" id="SSF52833">
    <property type="entry name" value="Thioredoxin-like"/>
    <property type="match status" value="1"/>
</dbReference>
<dbReference type="RefSeq" id="WP_380861342.1">
    <property type="nucleotide sequence ID" value="NZ_JBHRXV010000010.1"/>
</dbReference>
<keyword evidence="4" id="KW-1185">Reference proteome</keyword>
<dbReference type="Pfam" id="PF02798">
    <property type="entry name" value="GST_N"/>
    <property type="match status" value="1"/>
</dbReference>
<dbReference type="InterPro" id="IPR004046">
    <property type="entry name" value="GST_C"/>
</dbReference>
<dbReference type="CDD" id="cd03046">
    <property type="entry name" value="GST_N_GTT1_like"/>
    <property type="match status" value="1"/>
</dbReference>
<dbReference type="Pfam" id="PF14497">
    <property type="entry name" value="GST_C_3"/>
    <property type="match status" value="1"/>
</dbReference>
<dbReference type="InterPro" id="IPR040079">
    <property type="entry name" value="Glutathione_S-Trfase"/>
</dbReference>
<evidence type="ECO:0000259" key="1">
    <source>
        <dbReference type="PROSITE" id="PS50404"/>
    </source>
</evidence>
<dbReference type="Gene3D" id="1.20.1050.10">
    <property type="match status" value="1"/>
</dbReference>
<dbReference type="InterPro" id="IPR004045">
    <property type="entry name" value="Glutathione_S-Trfase_N"/>
</dbReference>
<dbReference type="Proteomes" id="UP001595615">
    <property type="component" value="Unassembled WGS sequence"/>
</dbReference>
<dbReference type="PANTHER" id="PTHR44051:SF8">
    <property type="entry name" value="GLUTATHIONE S-TRANSFERASE GSTA"/>
    <property type="match status" value="1"/>
</dbReference>
<proteinExistence type="predicted"/>
<gene>
    <name evidence="3" type="ORF">ACFOMD_11175</name>
</gene>
<dbReference type="Gene3D" id="3.40.30.10">
    <property type="entry name" value="Glutaredoxin"/>
    <property type="match status" value="1"/>
</dbReference>
<feature type="domain" description="GST N-terminal" evidence="1">
    <location>
        <begin position="9"/>
        <end position="88"/>
    </location>
</feature>
<dbReference type="EMBL" id="JBHRXV010000010">
    <property type="protein sequence ID" value="MFC3713138.1"/>
    <property type="molecule type" value="Genomic_DNA"/>
</dbReference>
<dbReference type="PROSITE" id="PS50404">
    <property type="entry name" value="GST_NTER"/>
    <property type="match status" value="1"/>
</dbReference>
<dbReference type="InterPro" id="IPR036282">
    <property type="entry name" value="Glutathione-S-Trfase_C_sf"/>
</dbReference>
<accession>A0ABV7XDN4</accession>
<reference evidence="4" key="1">
    <citation type="journal article" date="2019" name="Int. J. Syst. Evol. Microbiol.">
        <title>The Global Catalogue of Microorganisms (GCM) 10K type strain sequencing project: providing services to taxonomists for standard genome sequencing and annotation.</title>
        <authorList>
            <consortium name="The Broad Institute Genomics Platform"/>
            <consortium name="The Broad Institute Genome Sequencing Center for Infectious Disease"/>
            <person name="Wu L."/>
            <person name="Ma J."/>
        </authorList>
    </citation>
    <scope>NUCLEOTIDE SEQUENCE [LARGE SCALE GENOMIC DNA]</scope>
    <source>
        <strain evidence="4">KCTC 42644</strain>
    </source>
</reference>